<evidence type="ECO:0000259" key="7">
    <source>
        <dbReference type="Pfam" id="PF08281"/>
    </source>
</evidence>
<dbReference type="Proteomes" id="UP001464387">
    <property type="component" value="Unassembled WGS sequence"/>
</dbReference>
<evidence type="ECO:0000256" key="2">
    <source>
        <dbReference type="ARBA" id="ARBA00011344"/>
    </source>
</evidence>
<dbReference type="Gene3D" id="1.10.1740.10">
    <property type="match status" value="1"/>
</dbReference>
<dbReference type="Pfam" id="PF12680">
    <property type="entry name" value="SnoaL_2"/>
    <property type="match status" value="1"/>
</dbReference>
<feature type="domain" description="RNA polymerase sigma factor 70 region 4 type 2" evidence="7">
    <location>
        <begin position="152"/>
        <end position="204"/>
    </location>
</feature>
<evidence type="ECO:0000313" key="10">
    <source>
        <dbReference type="Proteomes" id="UP001464387"/>
    </source>
</evidence>
<comment type="subunit">
    <text evidence="2">Interacts transiently with the RNA polymerase catalytic core formed by RpoA, RpoB, RpoC and RpoZ (2 alpha, 1 beta, 1 beta' and 1 omega subunit) to form the RNA polymerase holoenzyme that can initiate transcription.</text>
</comment>
<evidence type="ECO:0000259" key="6">
    <source>
        <dbReference type="Pfam" id="PF04542"/>
    </source>
</evidence>
<dbReference type="Pfam" id="PF04542">
    <property type="entry name" value="Sigma70_r2"/>
    <property type="match status" value="1"/>
</dbReference>
<dbReference type="InterPro" id="IPR039425">
    <property type="entry name" value="RNA_pol_sigma-70-like"/>
</dbReference>
<feature type="domain" description="SnoaL-like" evidence="8">
    <location>
        <begin position="228"/>
        <end position="322"/>
    </location>
</feature>
<dbReference type="InterPro" id="IPR013249">
    <property type="entry name" value="RNA_pol_sigma70_r4_t2"/>
</dbReference>
<keyword evidence="4" id="KW-0731">Sigma factor</keyword>
<keyword evidence="5" id="KW-0804">Transcription</keyword>
<dbReference type="SUPFAM" id="SSF88659">
    <property type="entry name" value="Sigma3 and sigma4 domains of RNA polymerase sigma factors"/>
    <property type="match status" value="1"/>
</dbReference>
<evidence type="ECO:0000259" key="8">
    <source>
        <dbReference type="Pfam" id="PF12680"/>
    </source>
</evidence>
<evidence type="ECO:0000256" key="5">
    <source>
        <dbReference type="ARBA" id="ARBA00023163"/>
    </source>
</evidence>
<dbReference type="SUPFAM" id="SSF88946">
    <property type="entry name" value="Sigma2 domain of RNA polymerase sigma factors"/>
    <property type="match status" value="1"/>
</dbReference>
<dbReference type="NCBIfam" id="TIGR02937">
    <property type="entry name" value="sigma70-ECF"/>
    <property type="match status" value="1"/>
</dbReference>
<dbReference type="Gene3D" id="1.10.10.10">
    <property type="entry name" value="Winged helix-like DNA-binding domain superfamily/Winged helix DNA-binding domain"/>
    <property type="match status" value="1"/>
</dbReference>
<protein>
    <submittedName>
        <fullName evidence="9">Sigma-70 family RNA polymerase sigma factor</fullName>
    </submittedName>
</protein>
<name>A0ABV1YQA6_9HYPH</name>
<proteinExistence type="inferred from homology"/>
<dbReference type="NCBIfam" id="TIGR02960">
    <property type="entry name" value="SigX5"/>
    <property type="match status" value="1"/>
</dbReference>
<dbReference type="InterPro" id="IPR013325">
    <property type="entry name" value="RNA_pol_sigma_r2"/>
</dbReference>
<dbReference type="InterPro" id="IPR007627">
    <property type="entry name" value="RNA_pol_sigma70_r2"/>
</dbReference>
<dbReference type="InterPro" id="IPR013324">
    <property type="entry name" value="RNA_pol_sigma_r3/r4-like"/>
</dbReference>
<reference evidence="9 10" key="1">
    <citation type="journal article" date="2024" name="Proc. Natl. Acad. Sci. U.S.A.">
        <title>The evolutionary genomics of adaptation to stress in wild rhizobium bacteria.</title>
        <authorList>
            <person name="Kehlet-Delgado H."/>
            <person name="Montoya A.P."/>
            <person name="Jensen K.T."/>
            <person name="Wendlandt C.E."/>
            <person name="Dexheimer C."/>
            <person name="Roberts M."/>
            <person name="Torres Martinez L."/>
            <person name="Friesen M.L."/>
            <person name="Griffitts J.S."/>
            <person name="Porter S.S."/>
        </authorList>
    </citation>
    <scope>NUCLEOTIDE SEQUENCE [LARGE SCALE GENOMIC DNA]</scope>
    <source>
        <strain evidence="9 10">M0729</strain>
    </source>
</reference>
<dbReference type="EMBL" id="JAMYPJ010000072">
    <property type="protein sequence ID" value="MER8937336.1"/>
    <property type="molecule type" value="Genomic_DNA"/>
</dbReference>
<evidence type="ECO:0000256" key="4">
    <source>
        <dbReference type="ARBA" id="ARBA00023082"/>
    </source>
</evidence>
<organism evidence="9 10">
    <name type="scientific">Mesorhizobium opportunistum</name>
    <dbReference type="NCBI Taxonomy" id="593909"/>
    <lineage>
        <taxon>Bacteria</taxon>
        <taxon>Pseudomonadati</taxon>
        <taxon>Pseudomonadota</taxon>
        <taxon>Alphaproteobacteria</taxon>
        <taxon>Hyphomicrobiales</taxon>
        <taxon>Phyllobacteriaceae</taxon>
        <taxon>Mesorhizobium</taxon>
    </lineage>
</organism>
<comment type="similarity">
    <text evidence="1">Belongs to the sigma-70 factor family. ECF subfamily.</text>
</comment>
<evidence type="ECO:0000256" key="1">
    <source>
        <dbReference type="ARBA" id="ARBA00010641"/>
    </source>
</evidence>
<evidence type="ECO:0000313" key="9">
    <source>
        <dbReference type="EMBL" id="MER8937336.1"/>
    </source>
</evidence>
<evidence type="ECO:0000256" key="3">
    <source>
        <dbReference type="ARBA" id="ARBA00023015"/>
    </source>
</evidence>
<accession>A0ABV1YQA6</accession>
<keyword evidence="10" id="KW-1185">Reference proteome</keyword>
<dbReference type="CDD" id="cd06171">
    <property type="entry name" value="Sigma70_r4"/>
    <property type="match status" value="1"/>
</dbReference>
<dbReference type="Gene3D" id="3.10.450.50">
    <property type="match status" value="1"/>
</dbReference>
<dbReference type="InterPro" id="IPR014284">
    <property type="entry name" value="RNA_pol_sigma-70_dom"/>
</dbReference>
<dbReference type="InterPro" id="IPR037401">
    <property type="entry name" value="SnoaL-like"/>
</dbReference>
<keyword evidence="3" id="KW-0805">Transcription regulation</keyword>
<sequence length="350" mass="38767">MTDAPGPLEPLGSTDRPILDRPVFERLTMAHRRELKLHCYRMMGSLHEADDLVQETFLRAWRGRAQFDGRGSPRGWLYTIATNACLNAIKARATAHRILEEPARPPTEGRAAAGPAAELSWLEPYPDTELPDLVDGEPGPDARYETSEAIRLAFVAAIQLLPPRQRAALLLCDVLGWSAQETAQLLGGSTASVNSALQRARATLAKRYPTGRPVQRSQPSRDESVLLERYIRAWQAANLDGFIELLRDGATYHMPPWRDWYQGRPAIHDFFRTVWGNFAGYLPVATRANGQPAVAIYARRHQEPEWRAQSLHVIEPADGGIASLTVYVGPLGPDLFAAFGLPPVWPGSNA</sequence>
<dbReference type="PANTHER" id="PTHR43133">
    <property type="entry name" value="RNA POLYMERASE ECF-TYPE SIGMA FACTO"/>
    <property type="match status" value="1"/>
</dbReference>
<comment type="caution">
    <text evidence="9">The sequence shown here is derived from an EMBL/GenBank/DDBJ whole genome shotgun (WGS) entry which is preliminary data.</text>
</comment>
<dbReference type="NCBIfam" id="NF006089">
    <property type="entry name" value="PRK08241.1"/>
    <property type="match status" value="1"/>
</dbReference>
<dbReference type="InterPro" id="IPR014305">
    <property type="entry name" value="RNA_pol_sigma-G_actinobac"/>
</dbReference>
<dbReference type="PANTHER" id="PTHR43133:SF65">
    <property type="entry name" value="ECF RNA POLYMERASE SIGMA FACTOR SIGG"/>
    <property type="match status" value="1"/>
</dbReference>
<dbReference type="InterPro" id="IPR032710">
    <property type="entry name" value="NTF2-like_dom_sf"/>
</dbReference>
<dbReference type="SUPFAM" id="SSF54427">
    <property type="entry name" value="NTF2-like"/>
    <property type="match status" value="1"/>
</dbReference>
<dbReference type="RefSeq" id="WP_287273198.1">
    <property type="nucleotide sequence ID" value="NZ_JAMYMY010000063.1"/>
</dbReference>
<dbReference type="InterPro" id="IPR036388">
    <property type="entry name" value="WH-like_DNA-bd_sf"/>
</dbReference>
<dbReference type="Pfam" id="PF08281">
    <property type="entry name" value="Sigma70_r4_2"/>
    <property type="match status" value="1"/>
</dbReference>
<gene>
    <name evidence="9" type="ORF">NKI33_30825</name>
</gene>
<feature type="domain" description="RNA polymerase sigma-70 region 2" evidence="6">
    <location>
        <begin position="29"/>
        <end position="92"/>
    </location>
</feature>